<dbReference type="EMBL" id="CP067420">
    <property type="protein sequence ID" value="QQP88216.1"/>
    <property type="molecule type" value="Genomic_DNA"/>
</dbReference>
<accession>A0ABX7B6W6</accession>
<evidence type="ECO:0000313" key="8">
    <source>
        <dbReference type="Proteomes" id="UP000595197"/>
    </source>
</evidence>
<keyword evidence="2" id="KW-1003">Cell membrane</keyword>
<dbReference type="Proteomes" id="UP000595197">
    <property type="component" value="Chromosome"/>
</dbReference>
<feature type="transmembrane region" description="Helical" evidence="6">
    <location>
        <begin position="43"/>
        <end position="60"/>
    </location>
</feature>
<feature type="transmembrane region" description="Helical" evidence="6">
    <location>
        <begin position="279"/>
        <end position="302"/>
    </location>
</feature>
<dbReference type="InterPro" id="IPR050833">
    <property type="entry name" value="Poly_Biosynth_Transport"/>
</dbReference>
<dbReference type="PANTHER" id="PTHR30250">
    <property type="entry name" value="PST FAMILY PREDICTED COLANIC ACID TRANSPORTER"/>
    <property type="match status" value="1"/>
</dbReference>
<evidence type="ECO:0000256" key="6">
    <source>
        <dbReference type="SAM" id="Phobius"/>
    </source>
</evidence>
<reference evidence="7" key="1">
    <citation type="submission" date="2021-02" db="EMBL/GenBank/DDBJ databases">
        <title>Skermanella TT6 skin isolate.</title>
        <authorList>
            <person name="Lee K."/>
            <person name="Ganzorig M."/>
        </authorList>
    </citation>
    <scope>NUCLEOTIDE SEQUENCE</scope>
    <source>
        <strain evidence="7">TT6</strain>
    </source>
</reference>
<dbReference type="Pfam" id="PF13440">
    <property type="entry name" value="Polysacc_synt_3"/>
    <property type="match status" value="1"/>
</dbReference>
<feature type="transmembrane region" description="Helical" evidence="6">
    <location>
        <begin position="141"/>
        <end position="163"/>
    </location>
</feature>
<keyword evidence="8" id="KW-1185">Reference proteome</keyword>
<evidence type="ECO:0000256" key="1">
    <source>
        <dbReference type="ARBA" id="ARBA00004651"/>
    </source>
</evidence>
<feature type="transmembrane region" description="Helical" evidence="6">
    <location>
        <begin position="169"/>
        <end position="193"/>
    </location>
</feature>
<name>A0ABX7B6W6_9PROT</name>
<protein>
    <submittedName>
        <fullName evidence="7">Polysaccharide biosynthesis C-terminal domain-containing protein</fullName>
    </submittedName>
</protein>
<evidence type="ECO:0000256" key="2">
    <source>
        <dbReference type="ARBA" id="ARBA00022475"/>
    </source>
</evidence>
<sequence>MRLKPLGQAALLFSSRLLVRFTALLTLLVVARALDSHEFGFYAYSALVALFLSSVGHLGMRQAGARSLGQKAASRAQVEQASLISWLLSSLASVAVATLLLWHYGDISTVSKALAIGTTLPMLFVNIYQGMNLGEGKVEQLAWADLIGRIIPLALIAPMALLGDATLEFALGATLGGQVAAALYVGWTLRLGAAGRVPLELGGFWRLQRTGMSYILPYSLYMGNGLLVAHLVNTLSSLADAGRYFGVSKLCEIFSEIAVAVGTTLFSQGVRESGRAEDLASALGMIRFSVFLFICISVVLAVGAEPVVHLMLGSDFLPAVDALRILMIGAPFGALLRMLQMYLASQGQPLAGTAVLGPSIVVQGLLCWLLIPEYGLMGAAAATVVVQAAGAVGILILFCKRFKASPIDVLLVRPRELWSIVRNLSLKILRRQRKLHVA</sequence>
<organism evidence="7 8">
    <name type="scientific">Skermanella cutis</name>
    <dbReference type="NCBI Taxonomy" id="2775420"/>
    <lineage>
        <taxon>Bacteria</taxon>
        <taxon>Pseudomonadati</taxon>
        <taxon>Pseudomonadota</taxon>
        <taxon>Alphaproteobacteria</taxon>
        <taxon>Rhodospirillales</taxon>
        <taxon>Azospirillaceae</taxon>
        <taxon>Skermanella</taxon>
    </lineage>
</organism>
<dbReference type="PANTHER" id="PTHR30250:SF11">
    <property type="entry name" value="O-ANTIGEN TRANSPORTER-RELATED"/>
    <property type="match status" value="1"/>
</dbReference>
<gene>
    <name evidence="7" type="ORF">IGS68_19460</name>
</gene>
<feature type="transmembrane region" description="Helical" evidence="6">
    <location>
        <begin position="322"/>
        <end position="339"/>
    </location>
</feature>
<proteinExistence type="predicted"/>
<feature type="transmembrane region" description="Helical" evidence="6">
    <location>
        <begin position="351"/>
        <end position="371"/>
    </location>
</feature>
<evidence type="ECO:0000313" key="7">
    <source>
        <dbReference type="EMBL" id="QQP88216.1"/>
    </source>
</evidence>
<evidence type="ECO:0000256" key="4">
    <source>
        <dbReference type="ARBA" id="ARBA00022989"/>
    </source>
</evidence>
<evidence type="ECO:0000256" key="3">
    <source>
        <dbReference type="ARBA" id="ARBA00022692"/>
    </source>
</evidence>
<keyword evidence="5 6" id="KW-0472">Membrane</keyword>
<keyword evidence="3 6" id="KW-0812">Transmembrane</keyword>
<feature type="transmembrane region" description="Helical" evidence="6">
    <location>
        <begin position="81"/>
        <end position="104"/>
    </location>
</feature>
<keyword evidence="4 6" id="KW-1133">Transmembrane helix</keyword>
<comment type="subcellular location">
    <subcellularLocation>
        <location evidence="1">Cell membrane</location>
        <topology evidence="1">Multi-pass membrane protein</topology>
    </subcellularLocation>
</comment>
<dbReference type="RefSeq" id="WP_201072802.1">
    <property type="nucleotide sequence ID" value="NZ_CP067420.1"/>
</dbReference>
<evidence type="ECO:0000256" key="5">
    <source>
        <dbReference type="ARBA" id="ARBA00023136"/>
    </source>
</evidence>
<feature type="transmembrane region" description="Helical" evidence="6">
    <location>
        <begin position="214"/>
        <end position="232"/>
    </location>
</feature>
<feature type="transmembrane region" description="Helical" evidence="6">
    <location>
        <begin position="377"/>
        <end position="398"/>
    </location>
</feature>